<dbReference type="InterPro" id="IPR035328">
    <property type="entry name" value="DUF3048_C"/>
</dbReference>
<feature type="domain" description="DUF3048" evidence="3">
    <location>
        <begin position="204"/>
        <end position="302"/>
    </location>
</feature>
<feature type="signal peptide" evidence="1">
    <location>
        <begin position="1"/>
        <end position="21"/>
    </location>
</feature>
<comment type="caution">
    <text evidence="4">The sequence shown here is derived from an EMBL/GenBank/DDBJ whole genome shotgun (WGS) entry which is preliminary data.</text>
</comment>
<keyword evidence="4" id="KW-0449">Lipoprotein</keyword>
<dbReference type="Pfam" id="PF17479">
    <property type="entry name" value="DUF3048_C"/>
    <property type="match status" value="1"/>
</dbReference>
<dbReference type="Pfam" id="PF11258">
    <property type="entry name" value="DUF3048"/>
    <property type="match status" value="1"/>
</dbReference>
<dbReference type="Proteomes" id="UP000077271">
    <property type="component" value="Unassembled WGS sequence"/>
</dbReference>
<evidence type="ECO:0000313" key="4">
    <source>
        <dbReference type="EMBL" id="OAH53264.1"/>
    </source>
</evidence>
<gene>
    <name evidence="4" type="ORF">AWH48_13010</name>
</gene>
<evidence type="ECO:0000259" key="3">
    <source>
        <dbReference type="Pfam" id="PF17479"/>
    </source>
</evidence>
<dbReference type="PROSITE" id="PS51257">
    <property type="entry name" value="PROKAR_LIPOPROTEIN"/>
    <property type="match status" value="1"/>
</dbReference>
<proteinExistence type="predicted"/>
<accession>A0A177KJG5</accession>
<dbReference type="SUPFAM" id="SSF159774">
    <property type="entry name" value="YerB-like"/>
    <property type="match status" value="1"/>
</dbReference>
<evidence type="ECO:0000313" key="5">
    <source>
        <dbReference type="Proteomes" id="UP000077271"/>
    </source>
</evidence>
<protein>
    <submittedName>
        <fullName evidence="4">Lipoprotein YerB</fullName>
    </submittedName>
</protein>
<name>A0A177KJG5_9BACI</name>
<dbReference type="RefSeq" id="WP_018395507.1">
    <property type="nucleotide sequence ID" value="NZ_LQWZ01000036.1"/>
</dbReference>
<dbReference type="InterPro" id="IPR021416">
    <property type="entry name" value="DUF3048_N"/>
</dbReference>
<dbReference type="AlphaFoldDB" id="A0A177KJG5"/>
<organism evidence="4 5">
    <name type="scientific">Domibacillus aminovorans</name>
    <dbReference type="NCBI Taxonomy" id="29332"/>
    <lineage>
        <taxon>Bacteria</taxon>
        <taxon>Bacillati</taxon>
        <taxon>Bacillota</taxon>
        <taxon>Bacilli</taxon>
        <taxon>Bacillales</taxon>
        <taxon>Bacillaceae</taxon>
        <taxon>Domibacillus</taxon>
    </lineage>
</organism>
<evidence type="ECO:0000259" key="2">
    <source>
        <dbReference type="Pfam" id="PF11258"/>
    </source>
</evidence>
<sequence>MKKKWIALAAASILLSGCASSRSVNNSERNEINPLTGVESADTDRRAVAVVISNSTEARPQTGLEDADIVYEMLAEGNITRFLAIYQSEYPEFAGPVRSARDYFVEIAMGYDALFLAHGYSPEAKEMLSDGKVDQLNGIQHDGDVFKRDASRQAPHNSYVYFDKALDRAKEKDYNMDSSPARLSFLTKNEEESLNGEPASNVVVHSSKNESFDATYEYDKESESYHRTIGGVEIKADNIFVIEADHRVVDAAGRLDINLTSGGDAFLIQKGIKNMVKWQNKNGQIVPYKESGAALKKGQTWIHVVPASRGLNSTVDVENEGEGNGS</sequence>
<dbReference type="InterPro" id="IPR023158">
    <property type="entry name" value="YerB-like_sf"/>
</dbReference>
<dbReference type="EMBL" id="LQWZ01000036">
    <property type="protein sequence ID" value="OAH53264.1"/>
    <property type="molecule type" value="Genomic_DNA"/>
</dbReference>
<evidence type="ECO:0000256" key="1">
    <source>
        <dbReference type="SAM" id="SignalP"/>
    </source>
</evidence>
<feature type="chain" id="PRO_5008066147" evidence="1">
    <location>
        <begin position="22"/>
        <end position="326"/>
    </location>
</feature>
<keyword evidence="1" id="KW-0732">Signal</keyword>
<dbReference type="Gene3D" id="3.50.90.10">
    <property type="entry name" value="YerB-like"/>
    <property type="match status" value="1"/>
</dbReference>
<feature type="domain" description="DUF3048" evidence="2">
    <location>
        <begin position="35"/>
        <end position="174"/>
    </location>
</feature>
<dbReference type="OrthoDB" id="9779102at2"/>
<reference evidence="4 5" key="1">
    <citation type="submission" date="2016-01" db="EMBL/GenBank/DDBJ databases">
        <title>Investigation of taxonomic status of Bacillus aminovorans.</title>
        <authorList>
            <person name="Verma A."/>
            <person name="Pal Y."/>
            <person name="Krishnamurthi S."/>
        </authorList>
    </citation>
    <scope>NUCLEOTIDE SEQUENCE [LARGE SCALE GENOMIC DNA]</scope>
    <source>
        <strain evidence="4 5">DSM 4337</strain>
    </source>
</reference>